<feature type="region of interest" description="Disordered" evidence="1">
    <location>
        <begin position="359"/>
        <end position="380"/>
    </location>
</feature>
<dbReference type="InParanoid" id="M0MI37"/>
<feature type="domain" description="DUF1616" evidence="3">
    <location>
        <begin position="35"/>
        <end position="355"/>
    </location>
</feature>
<feature type="transmembrane region" description="Helical" evidence="2">
    <location>
        <begin position="56"/>
        <end position="76"/>
    </location>
</feature>
<feature type="transmembrane region" description="Helical" evidence="2">
    <location>
        <begin position="30"/>
        <end position="50"/>
    </location>
</feature>
<feature type="transmembrane region" description="Helical" evidence="2">
    <location>
        <begin position="200"/>
        <end position="221"/>
    </location>
</feature>
<keyword evidence="2" id="KW-1133">Transmembrane helix</keyword>
<dbReference type="EMBL" id="AOMD01000018">
    <property type="protein sequence ID" value="EMA45366.1"/>
    <property type="molecule type" value="Genomic_DNA"/>
</dbReference>
<dbReference type="Pfam" id="PF07760">
    <property type="entry name" value="DUF1616"/>
    <property type="match status" value="1"/>
</dbReference>
<name>M0MI37_9EURY</name>
<dbReference type="OrthoDB" id="82282at2157"/>
<reference evidence="4 5" key="1">
    <citation type="journal article" date="2014" name="PLoS Genet.">
        <title>Phylogenetically driven sequencing of extremely halophilic archaea reveals strategies for static and dynamic osmo-response.</title>
        <authorList>
            <person name="Becker E.A."/>
            <person name="Seitzer P.M."/>
            <person name="Tritt A."/>
            <person name="Larsen D."/>
            <person name="Krusor M."/>
            <person name="Yao A.I."/>
            <person name="Wu D."/>
            <person name="Madern D."/>
            <person name="Eisen J.A."/>
            <person name="Darling A.E."/>
            <person name="Facciotti M.T."/>
        </authorList>
    </citation>
    <scope>NUCLEOTIDE SEQUENCE [LARGE SCALE GENOMIC DNA]</scope>
    <source>
        <strain evidence="4 5">DSM 5350</strain>
    </source>
</reference>
<feature type="transmembrane region" description="Helical" evidence="2">
    <location>
        <begin position="114"/>
        <end position="136"/>
    </location>
</feature>
<dbReference type="PATRIC" id="fig|1227455.4.peg.1442"/>
<keyword evidence="2" id="KW-0472">Membrane</keyword>
<keyword evidence="5" id="KW-1185">Reference proteome</keyword>
<gene>
    <name evidence="4" type="ORF">C449_07065</name>
</gene>
<keyword evidence="2" id="KW-0812">Transmembrane</keyword>
<evidence type="ECO:0000256" key="2">
    <source>
        <dbReference type="SAM" id="Phobius"/>
    </source>
</evidence>
<dbReference type="Proteomes" id="UP000011669">
    <property type="component" value="Unassembled WGS sequence"/>
</dbReference>
<dbReference type="InterPro" id="IPR011674">
    <property type="entry name" value="DUF1616"/>
</dbReference>
<dbReference type="AlphaFoldDB" id="M0MI37"/>
<evidence type="ECO:0000313" key="4">
    <source>
        <dbReference type="EMBL" id="EMA45366.1"/>
    </source>
</evidence>
<accession>M0MI37</accession>
<feature type="transmembrane region" description="Helical" evidence="2">
    <location>
        <begin position="148"/>
        <end position="167"/>
    </location>
</feature>
<proteinExistence type="predicted"/>
<organism evidence="4 5">
    <name type="scientific">Halococcus saccharolyticus DSM 5350</name>
    <dbReference type="NCBI Taxonomy" id="1227455"/>
    <lineage>
        <taxon>Archaea</taxon>
        <taxon>Methanobacteriati</taxon>
        <taxon>Methanobacteriota</taxon>
        <taxon>Stenosarchaea group</taxon>
        <taxon>Halobacteria</taxon>
        <taxon>Halobacteriales</taxon>
        <taxon>Halococcaceae</taxon>
        <taxon>Halococcus</taxon>
    </lineage>
</organism>
<sequence length="380" mass="39835">MSRDPLTGNDTTIERYDSDASGLRGLPGDLLVLIAYTAAVGGLIGIVGGLPTMIRAVLGLPLLLIIPGYALVAALFPGRPSRTADRSSSLSRLSQRYDSARSIQERGVRWGERLALSFGLSLFIAPLLALALDLSATLLGTGSPYRTGPIVGIVVVFSLVFAIAGIVRRLRLPRSERFSVPVGYWIDDLADGLSGSPADVLLNTVLILSILVAAASMSYALTVPKDGETTTNVALLNEGDDGGLETVHENVTLTAGTASQPFTLEVQNHEGEATNYTVVAQLQRLNDAGEVVGRSELTRYRSPTVPENRTWQRQHRITPNVTGERLQLTYLLYEGDPPQNPTARNAYVTTHLSVDIVGSGGTGSAGGGGGGSGTGSGGGG</sequence>
<protein>
    <recommendedName>
        <fullName evidence="3">DUF1616 domain-containing protein</fullName>
    </recommendedName>
</protein>
<evidence type="ECO:0000259" key="3">
    <source>
        <dbReference type="Pfam" id="PF07760"/>
    </source>
</evidence>
<dbReference type="RefSeq" id="WP_006077271.1">
    <property type="nucleotide sequence ID" value="NZ_AOMD01000018.1"/>
</dbReference>
<evidence type="ECO:0000256" key="1">
    <source>
        <dbReference type="SAM" id="MobiDB-lite"/>
    </source>
</evidence>
<evidence type="ECO:0000313" key="5">
    <source>
        <dbReference type="Proteomes" id="UP000011669"/>
    </source>
</evidence>
<comment type="caution">
    <text evidence="4">The sequence shown here is derived from an EMBL/GenBank/DDBJ whole genome shotgun (WGS) entry which is preliminary data.</text>
</comment>
<dbReference type="STRING" id="1227455.C449_07065"/>